<dbReference type="EC" id="2.7.13.3" evidence="2"/>
<reference evidence="4" key="1">
    <citation type="submission" date="2019-08" db="EMBL/GenBank/DDBJ databases">
        <title>Limnoglobus roseus gen. nov., sp. nov., a novel freshwater planctomycete with a giant genome from the family Gemmataceae.</title>
        <authorList>
            <person name="Kulichevskaya I.S."/>
            <person name="Naumoff D.G."/>
            <person name="Miroshnikov K."/>
            <person name="Ivanova A."/>
            <person name="Philippov D.A."/>
            <person name="Hakobyan A."/>
            <person name="Rijpstra I.C."/>
            <person name="Sinninghe Damste J.S."/>
            <person name="Liesack W."/>
            <person name="Dedysh S.N."/>
        </authorList>
    </citation>
    <scope>NUCLEOTIDE SEQUENCE [LARGE SCALE GENOMIC DNA]</scope>
    <source>
        <strain evidence="4">PX52</strain>
    </source>
</reference>
<dbReference type="Gene3D" id="1.10.287.130">
    <property type="match status" value="1"/>
</dbReference>
<dbReference type="RefSeq" id="WP_149115347.1">
    <property type="nucleotide sequence ID" value="NZ_CP042425.1"/>
</dbReference>
<accession>A0A5C1ASU4</accession>
<dbReference type="SUPFAM" id="SSF47384">
    <property type="entry name" value="Homodimeric domain of signal transducing histidine kinase"/>
    <property type="match status" value="1"/>
</dbReference>
<name>A0A5C1ASU4_9BACT</name>
<dbReference type="InterPro" id="IPR003661">
    <property type="entry name" value="HisK_dim/P_dom"/>
</dbReference>
<dbReference type="Proteomes" id="UP000324974">
    <property type="component" value="Chromosome"/>
</dbReference>
<dbReference type="CDD" id="cd00082">
    <property type="entry name" value="HisKA"/>
    <property type="match status" value="1"/>
</dbReference>
<dbReference type="OrthoDB" id="7362296at2"/>
<sequence>MASPSPIDVPDPDKLSSLGHDLNNLLTVIGGYAVLLAEIAPPGEPLIYAAEIEKTSRDAALIVREMMATIRPRREES</sequence>
<dbReference type="EMBL" id="CP042425">
    <property type="protein sequence ID" value="QEL21106.1"/>
    <property type="molecule type" value="Genomic_DNA"/>
</dbReference>
<proteinExistence type="predicted"/>
<dbReference type="AlphaFoldDB" id="A0A5C1ASU4"/>
<comment type="catalytic activity">
    <reaction evidence="1">
        <text>ATP + protein L-histidine = ADP + protein N-phospho-L-histidine.</text>
        <dbReference type="EC" id="2.7.13.3"/>
    </reaction>
</comment>
<protein>
    <recommendedName>
        <fullName evidence="2">histidine kinase</fullName>
        <ecNumber evidence="2">2.7.13.3</ecNumber>
    </recommendedName>
</protein>
<dbReference type="GO" id="GO:0000155">
    <property type="term" value="F:phosphorelay sensor kinase activity"/>
    <property type="evidence" value="ECO:0007669"/>
    <property type="project" value="InterPro"/>
</dbReference>
<dbReference type="KEGG" id="lrs:PX52LOC_08236"/>
<gene>
    <name evidence="3" type="ORF">PX52LOC_08236</name>
</gene>
<keyword evidence="4" id="KW-1185">Reference proteome</keyword>
<evidence type="ECO:0000313" key="4">
    <source>
        <dbReference type="Proteomes" id="UP000324974"/>
    </source>
</evidence>
<evidence type="ECO:0000313" key="3">
    <source>
        <dbReference type="EMBL" id="QEL21106.1"/>
    </source>
</evidence>
<dbReference type="InterPro" id="IPR036097">
    <property type="entry name" value="HisK_dim/P_sf"/>
</dbReference>
<organism evidence="3 4">
    <name type="scientific">Limnoglobus roseus</name>
    <dbReference type="NCBI Taxonomy" id="2598579"/>
    <lineage>
        <taxon>Bacteria</taxon>
        <taxon>Pseudomonadati</taxon>
        <taxon>Planctomycetota</taxon>
        <taxon>Planctomycetia</taxon>
        <taxon>Gemmatales</taxon>
        <taxon>Gemmataceae</taxon>
        <taxon>Limnoglobus</taxon>
    </lineage>
</organism>
<evidence type="ECO:0000256" key="1">
    <source>
        <dbReference type="ARBA" id="ARBA00000085"/>
    </source>
</evidence>
<evidence type="ECO:0000256" key="2">
    <source>
        <dbReference type="ARBA" id="ARBA00012438"/>
    </source>
</evidence>